<evidence type="ECO:0000259" key="4">
    <source>
        <dbReference type="Pfam" id="PF20153"/>
    </source>
</evidence>
<keyword evidence="6" id="KW-1185">Reference proteome</keyword>
<evidence type="ECO:0000256" key="1">
    <source>
        <dbReference type="PROSITE-ProRule" id="PRU00259"/>
    </source>
</evidence>
<dbReference type="AlphaFoldDB" id="M5FSB2"/>
<protein>
    <recommendedName>
        <fullName evidence="4">DUF6535 domain-containing protein</fullName>
    </recommendedName>
</protein>
<dbReference type="PROSITE" id="PS50176">
    <property type="entry name" value="ARM_REPEAT"/>
    <property type="match status" value="1"/>
</dbReference>
<feature type="transmembrane region" description="Helical" evidence="3">
    <location>
        <begin position="279"/>
        <end position="305"/>
    </location>
</feature>
<sequence>MALNFGAGARRLPVPPAYSQQQNPHTIDAFEVYGLGNAGVGYGGIGYAGGHIQQLAGQSNLRSHRPSGVPNEGGTLHRRTRRVYPATENIVRNESPVDEKTFLDADDVSSTIREIPLAERQRDWRIWPIYVKEATERDMKLAKDWNEDMDVLLIFAGLFSAVVTSFLSQNAISNLQTPYDQYTAAIALQQLSGVSVQLTGDCSNSIDQQFNSSCFQINWQDQMVNGFWFAALTFSLSAALLAMLSKTWIREYSSGLAAVPYDQARQRQYRFTGQKTWKFGAVLNSLLTLLHISVFLFFAGLIVFLEELDITVFQATTTLFAVVLALYAVVSALPLLFPDCPFRFPLMKILRVWLLQKIRSRRQQTSFRDQELAKIEQDSSGIEARALAWLLQISEMSSEKEDVEEAALAALKHLTQNEEQAKAMLKEGTLPTLYRLFMDCTDEEDERTVRVMRAIDALWRSNAMVSWISSKDRRAPLSDLHVAFFAKLVNLLETSDKHRIVEAAVQLPNQTAGFRHATSPIVAQVSIPKLIDQLENDRFATVESIMAALNLISRIFCFSRNEQSGRTITNEDLRRTIPCVAESLHRAPSQEVTSSALEIVEEIFQLFSYSVSRLRISEWLEKNLALIVDEEIGLLGALLAQLGKKTLSKTEKTLVRQFSSYLMSFQAIRRTGVPKLVSHGYLVYITHDLQRFSLQRDEVSDTSPVDLFNQVSKEGNFTDAALKDRFLQAGSIESLATYFSREPRNPDPGADVFAGLLRRLLRLVNGPHKTRLQQTRIMEILIARCPSIPEEPERRDEDDDDLLRQMDLVRGFLADGTLDPGCVPPVQIDEENIEEEPELELEDPNLEEAHIQQEGLEYRVLEEGLPTVGSPYELHPPMVGYPEDGPQVGSPYEPQ</sequence>
<evidence type="ECO:0000256" key="2">
    <source>
        <dbReference type="SAM" id="MobiDB-lite"/>
    </source>
</evidence>
<feature type="transmembrane region" description="Helical" evidence="3">
    <location>
        <begin position="226"/>
        <end position="244"/>
    </location>
</feature>
<dbReference type="Proteomes" id="UP000030653">
    <property type="component" value="Unassembled WGS sequence"/>
</dbReference>
<dbReference type="RefSeq" id="XP_040625591.1">
    <property type="nucleotide sequence ID" value="XM_040773624.1"/>
</dbReference>
<feature type="domain" description="DUF6535" evidence="4">
    <location>
        <begin position="127"/>
        <end position="305"/>
    </location>
</feature>
<proteinExistence type="predicted"/>
<keyword evidence="3" id="KW-0472">Membrane</keyword>
<gene>
    <name evidence="5" type="ORF">DACRYDRAFT_24282</name>
</gene>
<reference evidence="5 6" key="1">
    <citation type="journal article" date="2012" name="Science">
        <title>The Paleozoic origin of enzymatic lignin decomposition reconstructed from 31 fungal genomes.</title>
        <authorList>
            <person name="Floudas D."/>
            <person name="Binder M."/>
            <person name="Riley R."/>
            <person name="Barry K."/>
            <person name="Blanchette R.A."/>
            <person name="Henrissat B."/>
            <person name="Martinez A.T."/>
            <person name="Otillar R."/>
            <person name="Spatafora J.W."/>
            <person name="Yadav J.S."/>
            <person name="Aerts A."/>
            <person name="Benoit I."/>
            <person name="Boyd A."/>
            <person name="Carlson A."/>
            <person name="Copeland A."/>
            <person name="Coutinho P.M."/>
            <person name="de Vries R.P."/>
            <person name="Ferreira P."/>
            <person name="Findley K."/>
            <person name="Foster B."/>
            <person name="Gaskell J."/>
            <person name="Glotzer D."/>
            <person name="Gorecki P."/>
            <person name="Heitman J."/>
            <person name="Hesse C."/>
            <person name="Hori C."/>
            <person name="Igarashi K."/>
            <person name="Jurgens J.A."/>
            <person name="Kallen N."/>
            <person name="Kersten P."/>
            <person name="Kohler A."/>
            <person name="Kuees U."/>
            <person name="Kumar T.K.A."/>
            <person name="Kuo A."/>
            <person name="LaButti K."/>
            <person name="Larrondo L.F."/>
            <person name="Lindquist E."/>
            <person name="Ling A."/>
            <person name="Lombard V."/>
            <person name="Lucas S."/>
            <person name="Lundell T."/>
            <person name="Martin R."/>
            <person name="McLaughlin D.J."/>
            <person name="Morgenstern I."/>
            <person name="Morin E."/>
            <person name="Murat C."/>
            <person name="Nagy L.G."/>
            <person name="Nolan M."/>
            <person name="Ohm R.A."/>
            <person name="Patyshakuliyeva A."/>
            <person name="Rokas A."/>
            <person name="Ruiz-Duenas F.J."/>
            <person name="Sabat G."/>
            <person name="Salamov A."/>
            <person name="Samejima M."/>
            <person name="Schmutz J."/>
            <person name="Slot J.C."/>
            <person name="St John F."/>
            <person name="Stenlid J."/>
            <person name="Sun H."/>
            <person name="Sun S."/>
            <person name="Syed K."/>
            <person name="Tsang A."/>
            <person name="Wiebenga A."/>
            <person name="Young D."/>
            <person name="Pisabarro A."/>
            <person name="Eastwood D.C."/>
            <person name="Martin F."/>
            <person name="Cullen D."/>
            <person name="Grigoriev I.V."/>
            <person name="Hibbett D.S."/>
        </authorList>
    </citation>
    <scope>NUCLEOTIDE SEQUENCE [LARGE SCALE GENOMIC DNA]</scope>
    <source>
        <strain evidence="5 6">DJM-731 SS1</strain>
    </source>
</reference>
<name>M5FSB2_DACPD</name>
<accession>M5FSB2</accession>
<evidence type="ECO:0000313" key="5">
    <source>
        <dbReference type="EMBL" id="EJT98693.1"/>
    </source>
</evidence>
<dbReference type="Pfam" id="PF20153">
    <property type="entry name" value="DUF6535"/>
    <property type="match status" value="1"/>
</dbReference>
<evidence type="ECO:0000256" key="3">
    <source>
        <dbReference type="SAM" id="Phobius"/>
    </source>
</evidence>
<dbReference type="Gene3D" id="1.25.10.10">
    <property type="entry name" value="Leucine-rich Repeat Variant"/>
    <property type="match status" value="1"/>
</dbReference>
<dbReference type="InterPro" id="IPR016024">
    <property type="entry name" value="ARM-type_fold"/>
</dbReference>
<feature type="region of interest" description="Disordered" evidence="2">
    <location>
        <begin position="869"/>
        <end position="895"/>
    </location>
</feature>
<dbReference type="EMBL" id="JH795872">
    <property type="protein sequence ID" value="EJT98693.1"/>
    <property type="molecule type" value="Genomic_DNA"/>
</dbReference>
<dbReference type="HOGENOM" id="CLU_323139_0_0_1"/>
<dbReference type="InterPro" id="IPR000225">
    <property type="entry name" value="Armadillo"/>
</dbReference>
<keyword evidence="3" id="KW-0812">Transmembrane</keyword>
<dbReference type="InterPro" id="IPR045338">
    <property type="entry name" value="DUF6535"/>
</dbReference>
<feature type="repeat" description="ARM" evidence="1">
    <location>
        <begin position="385"/>
        <end position="429"/>
    </location>
</feature>
<evidence type="ECO:0000313" key="6">
    <source>
        <dbReference type="Proteomes" id="UP000030653"/>
    </source>
</evidence>
<organism evidence="5 6">
    <name type="scientific">Dacryopinax primogenitus (strain DJM 731)</name>
    <name type="common">Brown rot fungus</name>
    <dbReference type="NCBI Taxonomy" id="1858805"/>
    <lineage>
        <taxon>Eukaryota</taxon>
        <taxon>Fungi</taxon>
        <taxon>Dikarya</taxon>
        <taxon>Basidiomycota</taxon>
        <taxon>Agaricomycotina</taxon>
        <taxon>Dacrymycetes</taxon>
        <taxon>Dacrymycetales</taxon>
        <taxon>Dacrymycetaceae</taxon>
        <taxon>Dacryopinax</taxon>
    </lineage>
</organism>
<feature type="transmembrane region" description="Helical" evidence="3">
    <location>
        <begin position="317"/>
        <end position="337"/>
    </location>
</feature>
<dbReference type="SUPFAM" id="SSF48371">
    <property type="entry name" value="ARM repeat"/>
    <property type="match status" value="1"/>
</dbReference>
<dbReference type="InterPro" id="IPR011989">
    <property type="entry name" value="ARM-like"/>
</dbReference>
<dbReference type="GeneID" id="63688686"/>
<dbReference type="OrthoDB" id="3235960at2759"/>
<feature type="transmembrane region" description="Helical" evidence="3">
    <location>
        <begin position="149"/>
        <end position="168"/>
    </location>
</feature>
<keyword evidence="3" id="KW-1133">Transmembrane helix</keyword>